<dbReference type="EMBL" id="KT001109">
    <property type="protein sequence ID" value="AKT72607.1"/>
    <property type="molecule type" value="Genomic_DNA"/>
</dbReference>
<evidence type="ECO:0000313" key="1">
    <source>
        <dbReference type="EMBL" id="AKT72607.1"/>
    </source>
</evidence>
<accession>A0A0K1GZL8</accession>
<dbReference type="AlphaFoldDB" id="A0A0K1GZL8"/>
<organism evidence="1">
    <name type="scientific">Campylobacter coli</name>
    <dbReference type="NCBI Taxonomy" id="195"/>
    <lineage>
        <taxon>Bacteria</taxon>
        <taxon>Pseudomonadati</taxon>
        <taxon>Campylobacterota</taxon>
        <taxon>Epsilonproteobacteria</taxon>
        <taxon>Campylobacterales</taxon>
        <taxon>Campylobacteraceae</taxon>
        <taxon>Campylobacter</taxon>
    </lineage>
</organism>
<name>A0A0K1GZL8_CAMCO</name>
<reference evidence="1" key="1">
    <citation type="journal article" date="2015" name="Mol. Microbiol.">
        <title>A transferable plasticity region in Campylobacter coli allows isolates of an otherwise non-glycolytic food-borne pathogen to catabolize glucose.</title>
        <authorList>
            <person name="Vorwerk H."/>
            <person name="Huber C."/>
            <person name="Mohr J."/>
            <person name="Bunk B."/>
            <person name="Bhuju S."/>
            <person name="Wensel O."/>
            <person name="Sproer C."/>
            <person name="Fruth A."/>
            <person name="Flieger A."/>
            <person name="Schmidt-Hohagen K."/>
            <person name="Schomburg D."/>
            <person name="Eisenreich W."/>
            <person name="Hofreuter D."/>
        </authorList>
    </citation>
    <scope>NUCLEOTIDE SEQUENCE</scope>
    <source>
        <strain evidence="1">CH143</strain>
    </source>
</reference>
<proteinExistence type="predicted"/>
<protein>
    <submittedName>
        <fullName evidence="1">Uncharacterized protein</fullName>
    </submittedName>
</protein>
<dbReference type="PATRIC" id="fig|195.363.peg.307"/>
<dbReference type="RefSeq" id="WP_002799238.1">
    <property type="nucleotide sequence ID" value="NZ_CP172392.1"/>
</dbReference>
<gene>
    <name evidence="1" type="ORF">CH143_00042</name>
</gene>
<sequence length="162" mass="19529">MEFHFTIINIGAVTGISSFLILLLKYILERYSFIKYIKYKPNLQLLSALYKAEIEGYKFIKTGKDMALIGHTQDNKWIKPYRCIISIFSKSQFLDESTNEIYIYKIDLFLLLMIKLLRKVKNKNILELNNQLEIFNINNSRQKQYYKFEFFKNQKDFIENHR</sequence>